<dbReference type="EMBL" id="JAZDWU010000008">
    <property type="protein sequence ID" value="KAK9994310.1"/>
    <property type="molecule type" value="Genomic_DNA"/>
</dbReference>
<gene>
    <name evidence="7" type="ORF">SO802_024013</name>
</gene>
<accession>A0AAW2C7R7</accession>
<dbReference type="SUPFAM" id="SSF50978">
    <property type="entry name" value="WD40 repeat-like"/>
    <property type="match status" value="1"/>
</dbReference>
<dbReference type="InterPro" id="IPR036322">
    <property type="entry name" value="WD40_repeat_dom_sf"/>
</dbReference>
<name>A0AAW2C7R7_9ROSI</name>
<dbReference type="InterPro" id="IPR001680">
    <property type="entry name" value="WD40_rpt"/>
</dbReference>
<dbReference type="PROSITE" id="PS50082">
    <property type="entry name" value="WD_REPEATS_2"/>
    <property type="match status" value="2"/>
</dbReference>
<evidence type="ECO:0000313" key="7">
    <source>
        <dbReference type="EMBL" id="KAK9994310.1"/>
    </source>
</evidence>
<organism evidence="7 8">
    <name type="scientific">Lithocarpus litseifolius</name>
    <dbReference type="NCBI Taxonomy" id="425828"/>
    <lineage>
        <taxon>Eukaryota</taxon>
        <taxon>Viridiplantae</taxon>
        <taxon>Streptophyta</taxon>
        <taxon>Embryophyta</taxon>
        <taxon>Tracheophyta</taxon>
        <taxon>Spermatophyta</taxon>
        <taxon>Magnoliopsida</taxon>
        <taxon>eudicotyledons</taxon>
        <taxon>Gunneridae</taxon>
        <taxon>Pentapetalae</taxon>
        <taxon>rosids</taxon>
        <taxon>fabids</taxon>
        <taxon>Fagales</taxon>
        <taxon>Fagaceae</taxon>
        <taxon>Lithocarpus</taxon>
    </lineage>
</organism>
<dbReference type="AlphaFoldDB" id="A0AAW2C7R7"/>
<dbReference type="InterPro" id="IPR015943">
    <property type="entry name" value="WD40/YVTN_repeat-like_dom_sf"/>
</dbReference>
<reference evidence="7 8" key="1">
    <citation type="submission" date="2024-01" db="EMBL/GenBank/DDBJ databases">
        <title>A telomere-to-telomere, gap-free genome of sweet tea (Lithocarpus litseifolius).</title>
        <authorList>
            <person name="Zhou J."/>
        </authorList>
    </citation>
    <scope>NUCLEOTIDE SEQUENCE [LARGE SCALE GENOMIC DNA]</scope>
    <source>
        <strain evidence="7">Zhou-2022a</strain>
        <tissue evidence="7">Leaf</tissue>
    </source>
</reference>
<keyword evidence="3" id="KW-0677">Repeat</keyword>
<protein>
    <submittedName>
        <fullName evidence="7">Uncharacterized protein</fullName>
    </submittedName>
</protein>
<sequence length="439" mass="48681">MSYNDEYMVWFYPRNVRHITKATSYWDTMVESQLRIMANCEPGSEIYTDCINALQAVEELCRLTLDDARAVGNISEPAVGRGRQAGGRQGQGGRHQSSQRPTSGRRHIPVPTCGWRHTPMHDHTMEEASQTEDEMCLDIGYDMGSMAHDAAGPSHTFAHGDTSRSPSTSSTTTPLPTTLFACVLFRQGETSQGTNEEKKTGMNFDGSRVSNLGSNIKVKAMKSCLFSDVFICVYLFSLAPFPSYREMGHYLQQVLMMVKQEYGVKMVLDRSSVATTGYHQSVKILSNCIGDDHQLGGTGWMPWWKFGKSADLHFLPSLISSPSLLLPFGCQWQLAQVVKGEVNAIKWDPTGTLLASCSDDYTTKIWSMKQDKYLHDLKEHVKGDVGLVISSIRQNPVYSVAFSPNGEYLASGSVDKCLHIWSVKEGKIVKTLTGNGGIF</sequence>
<evidence type="ECO:0000256" key="4">
    <source>
        <dbReference type="ARBA" id="ARBA00023242"/>
    </source>
</evidence>
<keyword evidence="8" id="KW-1185">Reference proteome</keyword>
<dbReference type="GO" id="GO:0003714">
    <property type="term" value="F:transcription corepressor activity"/>
    <property type="evidence" value="ECO:0007669"/>
    <property type="project" value="InterPro"/>
</dbReference>
<feature type="region of interest" description="Disordered" evidence="6">
    <location>
        <begin position="152"/>
        <end position="174"/>
    </location>
</feature>
<dbReference type="GO" id="GO:0006357">
    <property type="term" value="P:regulation of transcription by RNA polymerase II"/>
    <property type="evidence" value="ECO:0007669"/>
    <property type="project" value="TreeGrafter"/>
</dbReference>
<evidence type="ECO:0000256" key="2">
    <source>
        <dbReference type="ARBA" id="ARBA00022574"/>
    </source>
</evidence>
<feature type="region of interest" description="Disordered" evidence="6">
    <location>
        <begin position="75"/>
        <end position="120"/>
    </location>
</feature>
<feature type="compositionally biased region" description="Gly residues" evidence="6">
    <location>
        <begin position="83"/>
        <end position="93"/>
    </location>
</feature>
<dbReference type="PANTHER" id="PTHR22846">
    <property type="entry name" value="WD40 REPEAT PROTEIN"/>
    <property type="match status" value="1"/>
</dbReference>
<keyword evidence="2 5" id="KW-0853">WD repeat</keyword>
<dbReference type="Gene3D" id="2.130.10.10">
    <property type="entry name" value="YVTN repeat-like/Quinoprotein amine dehydrogenase"/>
    <property type="match status" value="1"/>
</dbReference>
<dbReference type="Pfam" id="PF00400">
    <property type="entry name" value="WD40"/>
    <property type="match status" value="2"/>
</dbReference>
<keyword evidence="4" id="KW-0539">Nucleus</keyword>
<proteinExistence type="predicted"/>
<evidence type="ECO:0000256" key="3">
    <source>
        <dbReference type="ARBA" id="ARBA00022737"/>
    </source>
</evidence>
<evidence type="ECO:0000256" key="1">
    <source>
        <dbReference type="ARBA" id="ARBA00004123"/>
    </source>
</evidence>
<comment type="subcellular location">
    <subcellularLocation>
        <location evidence="1">Nucleus</location>
    </subcellularLocation>
</comment>
<dbReference type="PANTHER" id="PTHR22846:SF2">
    <property type="entry name" value="F-BOX-LIKE_WD REPEAT-CONTAINING PROTEIN EBI"/>
    <property type="match status" value="1"/>
</dbReference>
<evidence type="ECO:0000256" key="6">
    <source>
        <dbReference type="SAM" id="MobiDB-lite"/>
    </source>
</evidence>
<evidence type="ECO:0000313" key="8">
    <source>
        <dbReference type="Proteomes" id="UP001459277"/>
    </source>
</evidence>
<dbReference type="PROSITE" id="PS50294">
    <property type="entry name" value="WD_REPEATS_REGION"/>
    <property type="match status" value="1"/>
</dbReference>
<comment type="caution">
    <text evidence="7">The sequence shown here is derived from an EMBL/GenBank/DDBJ whole genome shotgun (WGS) entry which is preliminary data.</text>
</comment>
<dbReference type="SMART" id="SM00320">
    <property type="entry name" value="WD40"/>
    <property type="match status" value="2"/>
</dbReference>
<dbReference type="Proteomes" id="UP001459277">
    <property type="component" value="Unassembled WGS sequence"/>
</dbReference>
<feature type="repeat" description="WD" evidence="5">
    <location>
        <begin position="390"/>
        <end position="431"/>
    </location>
</feature>
<dbReference type="GO" id="GO:0000118">
    <property type="term" value="C:histone deacetylase complex"/>
    <property type="evidence" value="ECO:0007669"/>
    <property type="project" value="TreeGrafter"/>
</dbReference>
<feature type="repeat" description="WD" evidence="5">
    <location>
        <begin position="342"/>
        <end position="376"/>
    </location>
</feature>
<dbReference type="InterPro" id="IPR045183">
    <property type="entry name" value="Ebi-like"/>
</dbReference>
<feature type="compositionally biased region" description="Low complexity" evidence="6">
    <location>
        <begin position="163"/>
        <end position="174"/>
    </location>
</feature>
<evidence type="ECO:0000256" key="5">
    <source>
        <dbReference type="PROSITE-ProRule" id="PRU00221"/>
    </source>
</evidence>